<accession>A0A9P8PCD1</accession>
<dbReference type="EMBL" id="JAEUBE010000158">
    <property type="protein sequence ID" value="KAH3668889.1"/>
    <property type="molecule type" value="Genomic_DNA"/>
</dbReference>
<keyword evidence="3" id="KW-1185">Reference proteome</keyword>
<evidence type="ECO:0000313" key="2">
    <source>
        <dbReference type="EMBL" id="KAH3668889.1"/>
    </source>
</evidence>
<reference evidence="2" key="1">
    <citation type="journal article" date="2021" name="Open Biol.">
        <title>Shared evolutionary footprints suggest mitochondrial oxidative damage underlies multiple complex I losses in fungi.</title>
        <authorList>
            <person name="Schikora-Tamarit M.A."/>
            <person name="Marcet-Houben M."/>
            <person name="Nosek J."/>
            <person name="Gabaldon T."/>
        </authorList>
    </citation>
    <scope>NUCLEOTIDE SEQUENCE</scope>
    <source>
        <strain evidence="2">CBS6075</strain>
    </source>
</reference>
<comment type="caution">
    <text evidence="2">The sequence shown here is derived from an EMBL/GenBank/DDBJ whole genome shotgun (WGS) entry which is preliminary data.</text>
</comment>
<dbReference type="GO" id="GO:0005096">
    <property type="term" value="F:GTPase activator activity"/>
    <property type="evidence" value="ECO:0007669"/>
    <property type="project" value="InterPro"/>
</dbReference>
<dbReference type="GO" id="GO:0005829">
    <property type="term" value="C:cytosol"/>
    <property type="evidence" value="ECO:0007669"/>
    <property type="project" value="TreeGrafter"/>
</dbReference>
<dbReference type="GeneID" id="70234611"/>
<dbReference type="RefSeq" id="XP_046063303.1">
    <property type="nucleotide sequence ID" value="XM_046203536.1"/>
</dbReference>
<reference evidence="2" key="2">
    <citation type="submission" date="2021-01" db="EMBL/GenBank/DDBJ databases">
        <authorList>
            <person name="Schikora-Tamarit M.A."/>
        </authorList>
    </citation>
    <scope>NUCLEOTIDE SEQUENCE</scope>
    <source>
        <strain evidence="2">CBS6075</strain>
    </source>
</reference>
<dbReference type="InterPro" id="IPR037520">
    <property type="entry name" value="Folliculin/SMCR8_longin"/>
</dbReference>
<dbReference type="PANTHER" id="PTHR31441:SF2">
    <property type="entry name" value="FOLLICULIN"/>
    <property type="match status" value="1"/>
</dbReference>
<organism evidence="2 3">
    <name type="scientific">Ogataea philodendri</name>
    <dbReference type="NCBI Taxonomy" id="1378263"/>
    <lineage>
        <taxon>Eukaryota</taxon>
        <taxon>Fungi</taxon>
        <taxon>Dikarya</taxon>
        <taxon>Ascomycota</taxon>
        <taxon>Saccharomycotina</taxon>
        <taxon>Pichiomycetes</taxon>
        <taxon>Pichiales</taxon>
        <taxon>Pichiaceae</taxon>
        <taxon>Ogataea</taxon>
    </lineage>
</organism>
<gene>
    <name evidence="2" type="ORF">OGAPHI_002644</name>
</gene>
<dbReference type="GO" id="GO:1904263">
    <property type="term" value="P:positive regulation of TORC1 signaling"/>
    <property type="evidence" value="ECO:0007669"/>
    <property type="project" value="TreeGrafter"/>
</dbReference>
<dbReference type="PANTHER" id="PTHR31441">
    <property type="entry name" value="FOLLICULIN FAMILY MEMBER"/>
    <property type="match status" value="1"/>
</dbReference>
<evidence type="ECO:0000313" key="3">
    <source>
        <dbReference type="Proteomes" id="UP000769157"/>
    </source>
</evidence>
<feature type="domain" description="UDENN FLCN/SMCR8-type" evidence="1">
    <location>
        <begin position="33"/>
        <end position="205"/>
    </location>
</feature>
<protein>
    <recommendedName>
        <fullName evidence="1">UDENN FLCN/SMCR8-type domain-containing protein</fullName>
    </recommendedName>
</protein>
<dbReference type="Pfam" id="PF11704">
    <property type="entry name" value="Folliculin"/>
    <property type="match status" value="1"/>
</dbReference>
<name>A0A9P8PCD1_9ASCO</name>
<dbReference type="PROSITE" id="PS51834">
    <property type="entry name" value="DENN_FLCN_SMCR8"/>
    <property type="match status" value="1"/>
</dbReference>
<dbReference type="InterPro" id="IPR037521">
    <property type="entry name" value="FLCN/SMCR8_DENN"/>
</dbReference>
<dbReference type="AlphaFoldDB" id="A0A9P8PCD1"/>
<dbReference type="Proteomes" id="UP000769157">
    <property type="component" value="Unassembled WGS sequence"/>
</dbReference>
<dbReference type="InterPro" id="IPR021713">
    <property type="entry name" value="Folliculin"/>
</dbReference>
<evidence type="ECO:0000259" key="1">
    <source>
        <dbReference type="PROSITE" id="PS51834"/>
    </source>
</evidence>
<sequence length="205" mass="23372">MVMCTQDVDTSDCVERFHGTDVPASSVCESCAFKVPDGSVTLRTHSDNKVYVSTQHPSLQARYAAMRQIIMKIFTIETNYDMSKPLSFGNSKHGYSVGLSFKLRDDTARGSERRYSLIFTSESEQALFSRHSAILDQLNAMVEYVTARSAAIIEDRRRSDNNNESYLRRSSRMPKNRSLIELLQDEELFIKLHLWAASLLEQLQC</sequence>
<proteinExistence type="predicted"/>
<dbReference type="OrthoDB" id="5599713at2759"/>